<proteinExistence type="inferred from homology"/>
<name>A0ABZ2LNW5_9BACT</name>
<evidence type="ECO:0000313" key="8">
    <source>
        <dbReference type="Proteomes" id="UP001374803"/>
    </source>
</evidence>
<dbReference type="RefSeq" id="WP_394840277.1">
    <property type="nucleotide sequence ID" value="NZ_CP089929.1"/>
</dbReference>
<reference evidence="7" key="1">
    <citation type="submission" date="2021-12" db="EMBL/GenBank/DDBJ databases">
        <title>Discovery of the Pendulisporaceae a myxobacterial family with distinct sporulation behavior and unique specialized metabolism.</title>
        <authorList>
            <person name="Garcia R."/>
            <person name="Popoff A."/>
            <person name="Bader C.D."/>
            <person name="Loehr J."/>
            <person name="Walesch S."/>
            <person name="Walt C."/>
            <person name="Boldt J."/>
            <person name="Bunk B."/>
            <person name="Haeckl F.J.F.P.J."/>
            <person name="Gunesch A.P."/>
            <person name="Birkelbach J."/>
            <person name="Nuebel U."/>
            <person name="Pietschmann T."/>
            <person name="Bach T."/>
            <person name="Mueller R."/>
        </authorList>
    </citation>
    <scope>NUCLEOTIDE SEQUENCE</scope>
    <source>
        <strain evidence="7">MSr11367</strain>
    </source>
</reference>
<evidence type="ECO:0000256" key="6">
    <source>
        <dbReference type="SAM" id="Phobius"/>
    </source>
</evidence>
<keyword evidence="5 6" id="KW-0472">Membrane</keyword>
<gene>
    <name evidence="7" type="ORF">LVJ94_25665</name>
</gene>
<dbReference type="Proteomes" id="UP001374803">
    <property type="component" value="Chromosome"/>
</dbReference>
<feature type="transmembrane region" description="Helical" evidence="6">
    <location>
        <begin position="7"/>
        <end position="34"/>
    </location>
</feature>
<evidence type="ECO:0000256" key="4">
    <source>
        <dbReference type="ARBA" id="ARBA00022989"/>
    </source>
</evidence>
<evidence type="ECO:0000313" key="7">
    <source>
        <dbReference type="EMBL" id="WXB10602.1"/>
    </source>
</evidence>
<accession>A0ABZ2LNW5</accession>
<evidence type="ECO:0000256" key="3">
    <source>
        <dbReference type="ARBA" id="ARBA00022692"/>
    </source>
</evidence>
<feature type="transmembrane region" description="Helical" evidence="6">
    <location>
        <begin position="143"/>
        <end position="166"/>
    </location>
</feature>
<keyword evidence="4 6" id="KW-1133">Transmembrane helix</keyword>
<keyword evidence="3 6" id="KW-0812">Transmembrane</keyword>
<dbReference type="InterPro" id="IPR002549">
    <property type="entry name" value="AI-2E-like"/>
</dbReference>
<evidence type="ECO:0000256" key="1">
    <source>
        <dbReference type="ARBA" id="ARBA00004141"/>
    </source>
</evidence>
<organism evidence="7 8">
    <name type="scientific">Pendulispora rubella</name>
    <dbReference type="NCBI Taxonomy" id="2741070"/>
    <lineage>
        <taxon>Bacteria</taxon>
        <taxon>Pseudomonadati</taxon>
        <taxon>Myxococcota</taxon>
        <taxon>Myxococcia</taxon>
        <taxon>Myxococcales</taxon>
        <taxon>Sorangiineae</taxon>
        <taxon>Pendulisporaceae</taxon>
        <taxon>Pendulispora</taxon>
    </lineage>
</organism>
<protein>
    <submittedName>
        <fullName evidence="7">AI-2E family transporter</fullName>
    </submittedName>
</protein>
<dbReference type="PANTHER" id="PTHR21716">
    <property type="entry name" value="TRANSMEMBRANE PROTEIN"/>
    <property type="match status" value="1"/>
</dbReference>
<feature type="transmembrane region" description="Helical" evidence="6">
    <location>
        <begin position="266"/>
        <end position="287"/>
    </location>
</feature>
<dbReference type="EMBL" id="CP089983">
    <property type="protein sequence ID" value="WXB10602.1"/>
    <property type="molecule type" value="Genomic_DNA"/>
</dbReference>
<feature type="transmembrane region" description="Helical" evidence="6">
    <location>
        <begin position="54"/>
        <end position="78"/>
    </location>
</feature>
<comment type="subcellular location">
    <subcellularLocation>
        <location evidence="1">Membrane</location>
        <topology evidence="1">Multi-pass membrane protein</topology>
    </subcellularLocation>
</comment>
<evidence type="ECO:0000256" key="2">
    <source>
        <dbReference type="ARBA" id="ARBA00009773"/>
    </source>
</evidence>
<sequence length="341" mass="35552">MPGALRWLTLLLVAGAAWAFYPLWPALLLALWVATMARPLLARVAKVTRGRRRAAAALTVLLVLALFLPVVFAVVPLAHDAVSLVGRLSQSEGAQTALRSLVSDGGGDAEGRARGPGELLAQVKSLQGAIDLVREHGAAAARIAGNLAGALANALLLLFLFFYATYTFLTDGPDLYAWFEAHAPLKREHTQRLAGAFNETGRGLFVGVGLAGLSQGLVATITYFALGIPRALVLGLLTCVASLLPSVGTALVWAPVALGLALSGRTGPAIIMTVVGVVVVGSIDNLLRPVFARYGELDLSTFALLLSIFGGLAAFGGWGVILGPLVVRLAKEALVILREDA</sequence>
<comment type="similarity">
    <text evidence="2">Belongs to the autoinducer-2 exporter (AI-2E) (TC 2.A.86) family.</text>
</comment>
<feature type="transmembrane region" description="Helical" evidence="6">
    <location>
        <begin position="204"/>
        <end position="226"/>
    </location>
</feature>
<dbReference type="PANTHER" id="PTHR21716:SF4">
    <property type="entry name" value="TRANSMEMBRANE PROTEIN 245"/>
    <property type="match status" value="1"/>
</dbReference>
<evidence type="ECO:0000256" key="5">
    <source>
        <dbReference type="ARBA" id="ARBA00023136"/>
    </source>
</evidence>
<feature type="transmembrane region" description="Helical" evidence="6">
    <location>
        <begin position="299"/>
        <end position="321"/>
    </location>
</feature>
<feature type="transmembrane region" description="Helical" evidence="6">
    <location>
        <begin position="233"/>
        <end position="254"/>
    </location>
</feature>
<keyword evidence="8" id="KW-1185">Reference proteome</keyword>
<dbReference type="Pfam" id="PF01594">
    <property type="entry name" value="AI-2E_transport"/>
    <property type="match status" value="1"/>
</dbReference>